<dbReference type="GO" id="GO:0016324">
    <property type="term" value="C:apical plasma membrane"/>
    <property type="evidence" value="ECO:0007669"/>
    <property type="project" value="TreeGrafter"/>
</dbReference>
<dbReference type="EMBL" id="KE163474">
    <property type="protein sequence ID" value="EPQ12240.1"/>
    <property type="molecule type" value="Genomic_DNA"/>
</dbReference>
<evidence type="ECO:0000313" key="3">
    <source>
        <dbReference type="EMBL" id="EPQ12240.1"/>
    </source>
</evidence>
<keyword evidence="2" id="KW-0812">Transmembrane</keyword>
<dbReference type="GO" id="GO:0016477">
    <property type="term" value="P:cell migration"/>
    <property type="evidence" value="ECO:0007669"/>
    <property type="project" value="TreeGrafter"/>
</dbReference>
<name>S7N7V8_MYOBR</name>
<feature type="region of interest" description="Disordered" evidence="1">
    <location>
        <begin position="1"/>
        <end position="65"/>
    </location>
</feature>
<dbReference type="AlphaFoldDB" id="S7N7V8"/>
<dbReference type="Pfam" id="PF05808">
    <property type="entry name" value="Podoplanin"/>
    <property type="match status" value="1"/>
</dbReference>
<keyword evidence="2" id="KW-0472">Membrane</keyword>
<protein>
    <submittedName>
        <fullName evidence="3">Podoplanin</fullName>
    </submittedName>
</protein>
<keyword evidence="2" id="KW-1133">Transmembrane helix</keyword>
<dbReference type="GO" id="GO:0016323">
    <property type="term" value="C:basolateral plasma membrane"/>
    <property type="evidence" value="ECO:0007669"/>
    <property type="project" value="TreeGrafter"/>
</dbReference>
<dbReference type="GO" id="GO:1901731">
    <property type="term" value="P:positive regulation of platelet aggregation"/>
    <property type="evidence" value="ECO:0007669"/>
    <property type="project" value="TreeGrafter"/>
</dbReference>
<reference evidence="3 4" key="1">
    <citation type="journal article" date="2013" name="Nat. Commun.">
        <title>Genome analysis reveals insights into physiology and longevity of the Brandt's bat Myotis brandtii.</title>
        <authorList>
            <person name="Seim I."/>
            <person name="Fang X."/>
            <person name="Xiong Z."/>
            <person name="Lobanov A.V."/>
            <person name="Huang Z."/>
            <person name="Ma S."/>
            <person name="Feng Y."/>
            <person name="Turanov A.A."/>
            <person name="Zhu Y."/>
            <person name="Lenz T.L."/>
            <person name="Gerashchenko M.V."/>
            <person name="Fan D."/>
            <person name="Hee Yim S."/>
            <person name="Yao X."/>
            <person name="Jordan D."/>
            <person name="Xiong Y."/>
            <person name="Ma Y."/>
            <person name="Lyapunov A.N."/>
            <person name="Chen G."/>
            <person name="Kulakova O.I."/>
            <person name="Sun Y."/>
            <person name="Lee S.G."/>
            <person name="Bronson R.T."/>
            <person name="Moskalev A.A."/>
            <person name="Sunyaev S.R."/>
            <person name="Zhang G."/>
            <person name="Krogh A."/>
            <person name="Wang J."/>
            <person name="Gladyshev V.N."/>
        </authorList>
    </citation>
    <scope>NUCLEOTIDE SEQUENCE [LARGE SCALE GENOMIC DNA]</scope>
</reference>
<proteinExistence type="predicted"/>
<dbReference type="InterPro" id="IPR052684">
    <property type="entry name" value="Podoplanin_domain"/>
</dbReference>
<evidence type="ECO:0000313" key="4">
    <source>
        <dbReference type="Proteomes" id="UP000052978"/>
    </source>
</evidence>
<gene>
    <name evidence="3" type="ORF">D623_10022046</name>
</gene>
<feature type="transmembrane region" description="Helical" evidence="2">
    <location>
        <begin position="73"/>
        <end position="95"/>
    </location>
</feature>
<keyword evidence="4" id="KW-1185">Reference proteome</keyword>
<evidence type="ECO:0000256" key="1">
    <source>
        <dbReference type="SAM" id="MobiDB-lite"/>
    </source>
</evidence>
<organism evidence="3 4">
    <name type="scientific">Myotis brandtii</name>
    <name type="common">Brandt's bat</name>
    <dbReference type="NCBI Taxonomy" id="109478"/>
    <lineage>
        <taxon>Eukaryota</taxon>
        <taxon>Metazoa</taxon>
        <taxon>Chordata</taxon>
        <taxon>Craniata</taxon>
        <taxon>Vertebrata</taxon>
        <taxon>Euteleostomi</taxon>
        <taxon>Mammalia</taxon>
        <taxon>Eutheria</taxon>
        <taxon>Laurasiatheria</taxon>
        <taxon>Chiroptera</taxon>
        <taxon>Yangochiroptera</taxon>
        <taxon>Vespertilionidae</taxon>
        <taxon>Myotis</taxon>
    </lineage>
</organism>
<dbReference type="PANTHER" id="PTHR47390:SF1">
    <property type="entry name" value="PODOPLANIN"/>
    <property type="match status" value="1"/>
</dbReference>
<dbReference type="GO" id="GO:0030027">
    <property type="term" value="C:lamellipodium"/>
    <property type="evidence" value="ECO:0007669"/>
    <property type="project" value="TreeGrafter"/>
</dbReference>
<dbReference type="GO" id="GO:0007165">
    <property type="term" value="P:signal transduction"/>
    <property type="evidence" value="ECO:0007669"/>
    <property type="project" value="TreeGrafter"/>
</dbReference>
<accession>S7N7V8</accession>
<evidence type="ECO:0000256" key="2">
    <source>
        <dbReference type="SAM" id="Phobius"/>
    </source>
</evidence>
<dbReference type="PANTHER" id="PTHR47390">
    <property type="entry name" value="PODOPLANIN"/>
    <property type="match status" value="1"/>
</dbReference>
<dbReference type="Proteomes" id="UP000052978">
    <property type="component" value="Unassembled WGS sequence"/>
</dbReference>
<dbReference type="eggNOG" id="ENOG502QRWU">
    <property type="taxonomic scope" value="Eukaryota"/>
</dbReference>
<dbReference type="GO" id="GO:0007155">
    <property type="term" value="P:cell adhesion"/>
    <property type="evidence" value="ECO:0007669"/>
    <property type="project" value="TreeGrafter"/>
</dbReference>
<sequence>MLPSALGADSEGLPHPEPKENCPVPTNTKRTDTPIEDLPTTESTGHAQEETQSTTALNGATSHPRDGFSTGTLIGIIVGVLLGIGFIAGIIIVVVRKMSGRYSPRLQMKTSGGHSAVKEGLLELSLKNERNCPGRGSRGGSP</sequence>
<feature type="compositionally biased region" description="Polar residues" evidence="1">
    <location>
        <begin position="40"/>
        <end position="61"/>
    </location>
</feature>